<keyword evidence="1" id="KW-0732">Signal</keyword>
<evidence type="ECO:0000313" key="4">
    <source>
        <dbReference type="Proteomes" id="UP001061361"/>
    </source>
</evidence>
<dbReference type="Gene3D" id="3.40.190.10">
    <property type="entry name" value="Periplasmic binding protein-like II"/>
    <property type="match status" value="2"/>
</dbReference>
<evidence type="ECO:0000256" key="1">
    <source>
        <dbReference type="ARBA" id="ARBA00022729"/>
    </source>
</evidence>
<evidence type="ECO:0000259" key="2">
    <source>
        <dbReference type="SMART" id="SM00062"/>
    </source>
</evidence>
<gene>
    <name evidence="3" type="ORF">JCM14722_21170</name>
</gene>
<organism evidence="3 4">
    <name type="scientific">Pseudodesulfovibrio portus</name>
    <dbReference type="NCBI Taxonomy" id="231439"/>
    <lineage>
        <taxon>Bacteria</taxon>
        <taxon>Pseudomonadati</taxon>
        <taxon>Thermodesulfobacteriota</taxon>
        <taxon>Desulfovibrionia</taxon>
        <taxon>Desulfovibrionales</taxon>
        <taxon>Desulfovibrionaceae</taxon>
    </lineage>
</organism>
<feature type="domain" description="Solute-binding protein family 3/N-terminal" evidence="2">
    <location>
        <begin position="16"/>
        <end position="235"/>
    </location>
</feature>
<proteinExistence type="predicted"/>
<dbReference type="InterPro" id="IPR001638">
    <property type="entry name" value="Solute-binding_3/MltF_N"/>
</dbReference>
<dbReference type="Proteomes" id="UP001061361">
    <property type="component" value="Chromosome"/>
</dbReference>
<dbReference type="Pfam" id="PF00497">
    <property type="entry name" value="SBP_bac_3"/>
    <property type="match status" value="1"/>
</dbReference>
<keyword evidence="4" id="KW-1185">Reference proteome</keyword>
<evidence type="ECO:0000313" key="3">
    <source>
        <dbReference type="EMBL" id="BDQ34575.1"/>
    </source>
</evidence>
<accession>A0ABM8ASX3</accession>
<protein>
    <submittedName>
        <fullName evidence="3">ABC transporter substrate-binding protein</fullName>
    </submittedName>
</protein>
<dbReference type="SUPFAM" id="SSF53850">
    <property type="entry name" value="Periplasmic binding protein-like II"/>
    <property type="match status" value="1"/>
</dbReference>
<dbReference type="EMBL" id="AP026708">
    <property type="protein sequence ID" value="BDQ34575.1"/>
    <property type="molecule type" value="Genomic_DNA"/>
</dbReference>
<name>A0ABM8ASX3_9BACT</name>
<dbReference type="PANTHER" id="PTHR35936">
    <property type="entry name" value="MEMBRANE-BOUND LYTIC MUREIN TRANSGLYCOSYLASE F"/>
    <property type="match status" value="1"/>
</dbReference>
<dbReference type="SMART" id="SM00062">
    <property type="entry name" value="PBPb"/>
    <property type="match status" value="1"/>
</dbReference>
<reference evidence="3" key="1">
    <citation type="submission" date="2022-08" db="EMBL/GenBank/DDBJ databases">
        <title>Genome Sequence of the sulphate-reducing bacterium, Pseudodesulfovibrio portus JCM14722.</title>
        <authorList>
            <person name="Kondo R."/>
            <person name="Kataoka T."/>
        </authorList>
    </citation>
    <scope>NUCLEOTIDE SEQUENCE</scope>
    <source>
        <strain evidence="3">JCM 14722</strain>
    </source>
</reference>
<dbReference type="PANTHER" id="PTHR35936:SF25">
    <property type="entry name" value="ABC TRANSPORTER SUBSTRATE-BINDING PROTEIN"/>
    <property type="match status" value="1"/>
</dbReference>
<sequence>MAVLLVLGSGTVSADTIDVVSDSWPPYVFEDNGCIAGTDYETVKAVLEGMGHQLRLTFYPWKRCIAMVEDGSADALMDAGKTQQREKTLIFPKEPLSSSQTVLFHMKGRLFVFRSLADLKGLKVGTQLGYSYSDEFNQARGFIKEPVESVEINIRKLLYGRIDLFMANRNFGLFEAQRMGVSDQIDHLQETISSGDVYLAFSRKSPKNALAVEFAKALKQFKKTDRYRAILKKYGQ</sequence>